<dbReference type="Proteomes" id="UP000037035">
    <property type="component" value="Unassembled WGS sequence"/>
</dbReference>
<feature type="transmembrane region" description="Helical" evidence="1">
    <location>
        <begin position="81"/>
        <end position="103"/>
    </location>
</feature>
<reference evidence="2 3" key="1">
    <citation type="submission" date="2015-08" db="EMBL/GenBank/DDBJ databases">
        <title>Next Generation Sequencing and Analysis of the Genome of Puccinia sorghi L Schw, the Causal Agent of Maize Common Rust.</title>
        <authorList>
            <person name="Rochi L."/>
            <person name="Burguener G."/>
            <person name="Darino M."/>
            <person name="Turjanski A."/>
            <person name="Kreff E."/>
            <person name="Dieguez M.J."/>
            <person name="Sacco F."/>
        </authorList>
    </citation>
    <scope>NUCLEOTIDE SEQUENCE [LARGE SCALE GENOMIC DNA]</scope>
    <source>
        <strain evidence="2 3">RO10H11247</strain>
    </source>
</reference>
<gene>
    <name evidence="2" type="ORF">VP01_2881g3</name>
</gene>
<evidence type="ECO:0000313" key="2">
    <source>
        <dbReference type="EMBL" id="KNZ54694.1"/>
    </source>
</evidence>
<dbReference type="VEuPathDB" id="FungiDB:VP01_2881g3"/>
<evidence type="ECO:0000313" key="3">
    <source>
        <dbReference type="Proteomes" id="UP000037035"/>
    </source>
</evidence>
<comment type="caution">
    <text evidence="2">The sequence shown here is derived from an EMBL/GenBank/DDBJ whole genome shotgun (WGS) entry which is preliminary data.</text>
</comment>
<keyword evidence="1" id="KW-1133">Transmembrane helix</keyword>
<keyword evidence="3" id="KW-1185">Reference proteome</keyword>
<dbReference type="EMBL" id="LAVV01007814">
    <property type="protein sequence ID" value="KNZ54694.1"/>
    <property type="molecule type" value="Genomic_DNA"/>
</dbReference>
<protein>
    <submittedName>
        <fullName evidence="2">Uncharacterized protein</fullName>
    </submittedName>
</protein>
<keyword evidence="1" id="KW-0812">Transmembrane</keyword>
<evidence type="ECO:0000256" key="1">
    <source>
        <dbReference type="SAM" id="Phobius"/>
    </source>
</evidence>
<keyword evidence="1" id="KW-0472">Membrane</keyword>
<sequence length="350" mass="39357">MATQFLNQPDNGCSTSTITTVELTRRDIQDIHANQDVINLAADWPFSQNASWEPSPRTPFDYGYIDENRSFWNFNSSLSQFHFSFSSFLNLLNWVVIAHQLVVTSTTHFSMISSCLFSVYYLTLNLLLGIKNSLLLSLFILPVISSFEQYPVSYPLSQSPLHFSLLALAQLLLDFHLINSTVRQHVTYVLPPHTQGTWETQDLVVSGMKNNLIIIINDINIMNNREGCCSVVCLEVAGDVGSGWFFFLWWIHNKMNKFIRHASVVKSSVVQLLITPTGYPKRELTNSAPSDKCNINKIADRRNMNCFDILGTLSSWLLHAWQSSLSVCSGGVRSLGGDRKGVLDGGDFFG</sequence>
<proteinExistence type="predicted"/>
<dbReference type="AlphaFoldDB" id="A0A0L6V1R4"/>
<name>A0A0L6V1R4_9BASI</name>
<accession>A0A0L6V1R4</accession>
<organism evidence="2 3">
    <name type="scientific">Puccinia sorghi</name>
    <dbReference type="NCBI Taxonomy" id="27349"/>
    <lineage>
        <taxon>Eukaryota</taxon>
        <taxon>Fungi</taxon>
        <taxon>Dikarya</taxon>
        <taxon>Basidiomycota</taxon>
        <taxon>Pucciniomycotina</taxon>
        <taxon>Pucciniomycetes</taxon>
        <taxon>Pucciniales</taxon>
        <taxon>Pucciniaceae</taxon>
        <taxon>Puccinia</taxon>
    </lineage>
</organism>
<feature type="transmembrane region" description="Helical" evidence="1">
    <location>
        <begin position="115"/>
        <end position="141"/>
    </location>
</feature>